<evidence type="ECO:0000313" key="1">
    <source>
        <dbReference type="EMBL" id="SEG61928.1"/>
    </source>
</evidence>
<dbReference type="SUPFAM" id="SSF158446">
    <property type="entry name" value="IVS-encoded protein-like"/>
    <property type="match status" value="1"/>
</dbReference>
<dbReference type="PANTHER" id="PTHR38471">
    <property type="entry name" value="FOUR HELIX BUNDLE PROTEIN"/>
    <property type="match status" value="1"/>
</dbReference>
<evidence type="ECO:0000313" key="2">
    <source>
        <dbReference type="Proteomes" id="UP000236728"/>
    </source>
</evidence>
<keyword evidence="2" id="KW-1185">Reference proteome</keyword>
<name>A0A1H6BMJ3_9BACT</name>
<dbReference type="Pfam" id="PF05635">
    <property type="entry name" value="23S_rRNA_IVP"/>
    <property type="match status" value="1"/>
</dbReference>
<organism evidence="1 2">
    <name type="scientific">Bryocella elongata</name>
    <dbReference type="NCBI Taxonomy" id="863522"/>
    <lineage>
        <taxon>Bacteria</taxon>
        <taxon>Pseudomonadati</taxon>
        <taxon>Acidobacteriota</taxon>
        <taxon>Terriglobia</taxon>
        <taxon>Terriglobales</taxon>
        <taxon>Acidobacteriaceae</taxon>
        <taxon>Bryocella</taxon>
    </lineage>
</organism>
<gene>
    <name evidence="1" type="ORF">SAMN05421819_3853</name>
</gene>
<protein>
    <submittedName>
        <fullName evidence="1">Four helix bundle protein</fullName>
    </submittedName>
</protein>
<dbReference type="InterPro" id="IPR012657">
    <property type="entry name" value="23S_rRNA-intervening_sequence"/>
</dbReference>
<dbReference type="AlphaFoldDB" id="A0A1H6BMJ3"/>
<accession>A0A1H6BMJ3</accession>
<dbReference type="CDD" id="cd16377">
    <property type="entry name" value="23S_rRNA_IVP_like"/>
    <property type="match status" value="1"/>
</dbReference>
<dbReference type="Proteomes" id="UP000236728">
    <property type="component" value="Unassembled WGS sequence"/>
</dbReference>
<dbReference type="NCBIfam" id="TIGR02436">
    <property type="entry name" value="four helix bundle protein"/>
    <property type="match status" value="1"/>
</dbReference>
<sequence length="117" mass="13337">MRDFRSLDVWRKSHALTLQIHRLTEAFPKAESAGLGGTMRRWSANMTMKIAEACGRDTPFDYVASLRQSRGFATELEYQLLLARDLTFLVEGSYDPIQNDLVEVRKMLTGLIRSQAV</sequence>
<dbReference type="RefSeq" id="WP_268807301.1">
    <property type="nucleotide sequence ID" value="NZ_FNVA01000007.1"/>
</dbReference>
<dbReference type="EMBL" id="FNVA01000007">
    <property type="protein sequence ID" value="SEG61928.1"/>
    <property type="molecule type" value="Genomic_DNA"/>
</dbReference>
<proteinExistence type="predicted"/>
<reference evidence="1 2" key="1">
    <citation type="submission" date="2016-10" db="EMBL/GenBank/DDBJ databases">
        <authorList>
            <person name="de Groot N.N."/>
        </authorList>
    </citation>
    <scope>NUCLEOTIDE SEQUENCE [LARGE SCALE GENOMIC DNA]</scope>
    <source>
        <strain evidence="1 2">DSM 22489</strain>
    </source>
</reference>
<dbReference type="InterPro" id="IPR036583">
    <property type="entry name" value="23S_rRNA_IVS_sf"/>
</dbReference>
<dbReference type="Gene3D" id="1.20.1440.60">
    <property type="entry name" value="23S rRNA-intervening sequence"/>
    <property type="match status" value="1"/>
</dbReference>
<dbReference type="PANTHER" id="PTHR38471:SF2">
    <property type="entry name" value="FOUR HELIX BUNDLE PROTEIN"/>
    <property type="match status" value="1"/>
</dbReference>